<feature type="non-terminal residue" evidence="3">
    <location>
        <position position="1"/>
    </location>
</feature>
<dbReference type="AlphaFoldDB" id="Q4RLH3"/>
<sequence length="117" mass="13003">SYLRTMTALLDPAQLEERDRRRIKQVELQTDRSQQDVQPGDGSSQEVEQRAPDPEEEPRSEKQAGEAAEEAGGAPCSAGEAPSPQKRLRSSSGASALLHRQAGKERLQQEGRSWLHW</sequence>
<feature type="compositionally biased region" description="Basic and acidic residues" evidence="1">
    <location>
        <begin position="47"/>
        <end position="64"/>
    </location>
</feature>
<reference evidence="3" key="1">
    <citation type="journal article" date="2004" name="Nature">
        <title>Genome duplication in the teleost fish Tetraodon nigroviridis reveals the early vertebrate proto-karyotype.</title>
        <authorList>
            <person name="Jaillon O."/>
            <person name="Aury J.-M."/>
            <person name="Brunet F."/>
            <person name="Petit J.-L."/>
            <person name="Stange-Thomann N."/>
            <person name="Mauceli E."/>
            <person name="Bouneau L."/>
            <person name="Fischer C."/>
            <person name="Ozouf-Costaz C."/>
            <person name="Bernot A."/>
            <person name="Nicaud S."/>
            <person name="Jaffe D."/>
            <person name="Fisher S."/>
            <person name="Lutfalla G."/>
            <person name="Dossat C."/>
            <person name="Segurens B."/>
            <person name="Dasilva C."/>
            <person name="Salanoubat M."/>
            <person name="Levy M."/>
            <person name="Boudet N."/>
            <person name="Castellano S."/>
            <person name="Anthouard V."/>
            <person name="Jubin C."/>
            <person name="Castelli V."/>
            <person name="Katinka M."/>
            <person name="Vacherie B."/>
            <person name="Biemont C."/>
            <person name="Skalli Z."/>
            <person name="Cattolico L."/>
            <person name="Poulain J."/>
            <person name="De Berardinis V."/>
            <person name="Cruaud C."/>
            <person name="Duprat S."/>
            <person name="Brottier P."/>
            <person name="Coutanceau J.-P."/>
            <person name="Gouzy J."/>
            <person name="Parra G."/>
            <person name="Lardier G."/>
            <person name="Chapple C."/>
            <person name="McKernan K.J."/>
            <person name="McEwan P."/>
            <person name="Bosak S."/>
            <person name="Kellis M."/>
            <person name="Volff J.-N."/>
            <person name="Guigo R."/>
            <person name="Zody M.C."/>
            <person name="Mesirov J."/>
            <person name="Lindblad-Toh K."/>
            <person name="Birren B."/>
            <person name="Nusbaum C."/>
            <person name="Kahn D."/>
            <person name="Robinson-Rechavi M."/>
            <person name="Laudet V."/>
            <person name="Schachter V."/>
            <person name="Quetier F."/>
            <person name="Saurin W."/>
            <person name="Scarpelli C."/>
            <person name="Wincker P."/>
            <person name="Lander E.S."/>
            <person name="Weissenbach J."/>
            <person name="Roest Crollius H."/>
        </authorList>
    </citation>
    <scope>NUCLEOTIDE SEQUENCE [LARGE SCALE GENOMIC DNA]</scope>
</reference>
<dbReference type="KEGG" id="tng:GSTEN00032488G001"/>
<evidence type="ECO:0000256" key="1">
    <source>
        <dbReference type="SAM" id="MobiDB-lite"/>
    </source>
</evidence>
<name>Q4RLH3_TETNG</name>
<evidence type="ECO:0000313" key="3">
    <source>
        <dbReference type="EMBL" id="CAG10759.1"/>
    </source>
</evidence>
<evidence type="ECO:0000259" key="2">
    <source>
        <dbReference type="Pfam" id="PF15236"/>
    </source>
</evidence>
<protein>
    <submittedName>
        <fullName evidence="3">(spotted green pufferfish) hypothetical protein</fullName>
    </submittedName>
</protein>
<dbReference type="InterPro" id="IPR040467">
    <property type="entry name" value="CCDC66_dom"/>
</dbReference>
<dbReference type="Pfam" id="PF15236">
    <property type="entry name" value="CCDC66"/>
    <property type="match status" value="1"/>
</dbReference>
<accession>Q4RLH3</accession>
<feature type="compositionally biased region" description="Polar residues" evidence="1">
    <location>
        <begin position="35"/>
        <end position="46"/>
    </location>
</feature>
<organism evidence="3">
    <name type="scientific">Tetraodon nigroviridis</name>
    <name type="common">Spotted green pufferfish</name>
    <name type="synonym">Chelonodon nigroviridis</name>
    <dbReference type="NCBI Taxonomy" id="99883"/>
    <lineage>
        <taxon>Eukaryota</taxon>
        <taxon>Metazoa</taxon>
        <taxon>Chordata</taxon>
        <taxon>Craniata</taxon>
        <taxon>Vertebrata</taxon>
        <taxon>Euteleostomi</taxon>
        <taxon>Actinopterygii</taxon>
        <taxon>Neopterygii</taxon>
        <taxon>Teleostei</taxon>
        <taxon>Neoteleostei</taxon>
        <taxon>Acanthomorphata</taxon>
        <taxon>Eupercaria</taxon>
        <taxon>Tetraodontiformes</taxon>
        <taxon>Tetradontoidea</taxon>
        <taxon>Tetraodontidae</taxon>
        <taxon>Tetraodon</taxon>
    </lineage>
</organism>
<proteinExistence type="predicted"/>
<gene>
    <name evidence="3" type="ORF">GSTENG00032488001</name>
</gene>
<reference evidence="3" key="2">
    <citation type="submission" date="2004-02" db="EMBL/GenBank/DDBJ databases">
        <authorList>
            <consortium name="Genoscope"/>
            <consortium name="Whitehead Institute Centre for Genome Research"/>
        </authorList>
    </citation>
    <scope>NUCLEOTIDE SEQUENCE</scope>
</reference>
<dbReference type="OrthoDB" id="10042846at2759"/>
<dbReference type="EMBL" id="CAAE01015020">
    <property type="protein sequence ID" value="CAG10759.1"/>
    <property type="molecule type" value="Genomic_DNA"/>
</dbReference>
<comment type="caution">
    <text evidence="3">The sequence shown here is derived from an EMBL/GenBank/DDBJ whole genome shotgun (WGS) entry which is preliminary data.</text>
</comment>
<feature type="domain" description="CCDC66" evidence="2">
    <location>
        <begin position="1"/>
        <end position="52"/>
    </location>
</feature>
<feature type="compositionally biased region" description="Low complexity" evidence="1">
    <location>
        <begin position="70"/>
        <end position="98"/>
    </location>
</feature>
<feature type="region of interest" description="Disordered" evidence="1">
    <location>
        <begin position="1"/>
        <end position="117"/>
    </location>
</feature>